<organism evidence="1 2">
    <name type="scientific">Anaerotignum neopropionicum</name>
    <dbReference type="NCBI Taxonomy" id="36847"/>
    <lineage>
        <taxon>Bacteria</taxon>
        <taxon>Bacillati</taxon>
        <taxon>Bacillota</taxon>
        <taxon>Clostridia</taxon>
        <taxon>Lachnospirales</taxon>
        <taxon>Anaerotignaceae</taxon>
        <taxon>Anaerotignum</taxon>
    </lineage>
</organism>
<accession>A0A136WCF5</accession>
<proteinExistence type="predicted"/>
<gene>
    <name evidence="1" type="ORF">CLNEO_23570</name>
</gene>
<sequence>MAIAVTVTTNETLSEVQDNAVLDITFTNLEAFTYAAESTVYYLALLTDSTPVTPLTREVTFSVYHETGGTVDADETQSFTFENTTNLIPEITGSDGRICYMA</sequence>
<dbReference type="RefSeq" id="WP_066089329.1">
    <property type="nucleotide sequence ID" value="NZ_LRVM01000009.1"/>
</dbReference>
<evidence type="ECO:0000313" key="2">
    <source>
        <dbReference type="Proteomes" id="UP000070539"/>
    </source>
</evidence>
<dbReference type="EMBL" id="LRVM01000009">
    <property type="protein sequence ID" value="KXL52192.1"/>
    <property type="molecule type" value="Genomic_DNA"/>
</dbReference>
<reference evidence="1 2" key="1">
    <citation type="submission" date="2016-01" db="EMBL/GenBank/DDBJ databases">
        <title>Genome sequence of Clostridium neopropionicum X4, DSM-3847.</title>
        <authorList>
            <person name="Poehlein A."/>
            <person name="Beck M.H."/>
            <person name="Bengelsdorf F.R."/>
            <person name="Daniel R."/>
            <person name="Duerre P."/>
        </authorList>
    </citation>
    <scope>NUCLEOTIDE SEQUENCE [LARGE SCALE GENOMIC DNA]</scope>
    <source>
        <strain evidence="1 2">DSM-3847</strain>
    </source>
</reference>
<name>A0A136WCF5_9FIRM</name>
<protein>
    <submittedName>
        <fullName evidence="1">Uncharacterized protein</fullName>
    </submittedName>
</protein>
<comment type="caution">
    <text evidence="1">The sequence shown here is derived from an EMBL/GenBank/DDBJ whole genome shotgun (WGS) entry which is preliminary data.</text>
</comment>
<dbReference type="Proteomes" id="UP000070539">
    <property type="component" value="Unassembled WGS sequence"/>
</dbReference>
<evidence type="ECO:0000313" key="1">
    <source>
        <dbReference type="EMBL" id="KXL52192.1"/>
    </source>
</evidence>
<keyword evidence="2" id="KW-1185">Reference proteome</keyword>
<dbReference type="OrthoDB" id="2084080at2"/>
<dbReference type="AlphaFoldDB" id="A0A136WCF5"/>